<evidence type="ECO:0000256" key="7">
    <source>
        <dbReference type="ARBA" id="ARBA00023136"/>
    </source>
</evidence>
<dbReference type="CDD" id="cd18997">
    <property type="entry name" value="LGIC_ECD_nAChR"/>
    <property type="match status" value="1"/>
</dbReference>
<keyword evidence="5" id="KW-0770">Synapse</keyword>
<keyword evidence="4 14" id="KW-1133">Transmembrane helix</keyword>
<feature type="region of interest" description="Disordered" evidence="15">
    <location>
        <begin position="864"/>
        <end position="893"/>
    </location>
</feature>
<feature type="transmembrane region" description="Helical" evidence="14">
    <location>
        <begin position="1003"/>
        <end position="1026"/>
    </location>
</feature>
<keyword evidence="2" id="KW-1003">Cell membrane</keyword>
<dbReference type="InterPro" id="IPR002394">
    <property type="entry name" value="Nicotinic_acetylcholine_rcpt"/>
</dbReference>
<dbReference type="InterPro" id="IPR006202">
    <property type="entry name" value="Neur_chan_lig-bd"/>
</dbReference>
<dbReference type="PANTHER" id="PTHR18945">
    <property type="entry name" value="NEUROTRANSMITTER GATED ION CHANNEL"/>
    <property type="match status" value="1"/>
</dbReference>
<dbReference type="NCBIfam" id="TIGR00860">
    <property type="entry name" value="LIC"/>
    <property type="match status" value="1"/>
</dbReference>
<dbReference type="InterPro" id="IPR006029">
    <property type="entry name" value="Neurotrans-gated_channel_TM"/>
</dbReference>
<evidence type="ECO:0000256" key="15">
    <source>
        <dbReference type="SAM" id="MobiDB-lite"/>
    </source>
</evidence>
<dbReference type="Gene3D" id="2.70.170.10">
    <property type="entry name" value="Neurotransmitter-gated ion-channel ligand-binding domain"/>
    <property type="match status" value="1"/>
</dbReference>
<sequence length="1064" mass="123291">MAELEQQKCTNCKKMGMIRCDGCTDRFCSIHFNEHRHYLDTCFEQVCIDRDALYEQINILNSTISSNYPQITSLVDEITQWEEDTLKIVRQIAERARQQVNECIIPDNTVVEMELKNLSKELQRRKEEDNYYEQDIEKLSKKLGQIQSDLNVQPIPTHIHITSIDFSTLIQVITGTSLKNILREENQLFVGGTLLITDHQIQLNKFYGNQNQKWQLVYKSTQNGFDSKICHQLCDNQCPTFTIIQSSEKYLFGGYTTVNWNSQGKHWGFDKHTFLFTLTNPHNIPPTKYPINSEGTNAILPSFVTGPIFGFWDICINLQNHDQHSSFISFPSHYIDLTGKGNQTFTGSNGLSFIDIEVNVRRCNNMVRQTSSYIFILIKIVFIYFNKINCKSGSPHYSSSRTLNQGTSGGHGSFSRNQENPWSQDMNSWYDYATYFFELSYQVVFTSLKVPSKSGSTASGASSSNPQQYSQSNLNYYYSSYYNLALNESDSIPDEQRLMVQLLRNYDPSARPVYNASNTVSVAFGISLTQLSDMDEKNQVLTTNIWLEQEWFDQRLVWNASDFNGLSTLRLPCSKIWLPDIVLYNSADDYTQGFYQSKAMVENNGHVFWPPPAKFRSSCKIDVTYFPFDDQLCKLKFGSWTYDAAQVNLTKRRENVDMNNYIRSGEWHILHIEMKRNDVTYPCCPGIYYPDVTIYVHMRRRVLYYLFNIIFPCIWLSILSLLGFWLPPDSGEKITLGITVLLAFSVFMLLIAESMPATSEMVPLIEIYLTVVMALTSLSIVLTVYVLQLHHSGPVIISIPHTFKYSVVRYIAPFIGMTKIVQIYAEEHNLIETDDVYRCFATIPTKPIDTSVIDNEKKYVYQKKNIKHRQENSHREETRQNHDDEYDDDDEDEEKMKQFIPNTLERSNGDIRSSSTAINKRTYSHHHHRSRSRPSQIVLIPEQSHPLPSIRNTNITSHYELFNSNMYLLEKHLKHIMDKQKLEEDRNEIVNEWKLMALIMDRLLFWIFMTLTFVSTILCLIIIPLLKNAGYISAIAKDLLDEYKAAELLRNAAEEQMKMNYSGS</sequence>
<keyword evidence="8" id="KW-1015">Disulfide bond</keyword>
<dbReference type="Proteomes" id="UP000663891">
    <property type="component" value="Unassembled WGS sequence"/>
</dbReference>
<gene>
    <name evidence="18" type="ORF">OKA104_LOCUS1312</name>
    <name evidence="17" type="ORF">VCS650_LOCUS13359</name>
</gene>
<dbReference type="InterPro" id="IPR038050">
    <property type="entry name" value="Neuro_actylchol_rec"/>
</dbReference>
<dbReference type="InterPro" id="IPR036719">
    <property type="entry name" value="Neuro-gated_channel_TM_sf"/>
</dbReference>
<dbReference type="PROSITE" id="PS51886">
    <property type="entry name" value="TLDC"/>
    <property type="match status" value="1"/>
</dbReference>
<feature type="transmembrane region" description="Helical" evidence="14">
    <location>
        <begin position="702"/>
        <end position="722"/>
    </location>
</feature>
<evidence type="ECO:0000256" key="12">
    <source>
        <dbReference type="ARBA" id="ARBA00023303"/>
    </source>
</evidence>
<keyword evidence="7 14" id="KW-0472">Membrane</keyword>
<evidence type="ECO:0000259" key="16">
    <source>
        <dbReference type="PROSITE" id="PS51886"/>
    </source>
</evidence>
<protein>
    <recommendedName>
        <fullName evidence="16">TLDc domain-containing protein</fullName>
    </recommendedName>
</protein>
<dbReference type="AlphaFoldDB" id="A0A814EXK1"/>
<dbReference type="InterPro" id="IPR018000">
    <property type="entry name" value="Neurotransmitter_ion_chnl_CS"/>
</dbReference>
<evidence type="ECO:0000256" key="13">
    <source>
        <dbReference type="ARBA" id="ARBA00034099"/>
    </source>
</evidence>
<evidence type="ECO:0000256" key="6">
    <source>
        <dbReference type="ARBA" id="ARBA00023065"/>
    </source>
</evidence>
<evidence type="ECO:0000313" key="17">
    <source>
        <dbReference type="EMBL" id="CAF0975206.1"/>
    </source>
</evidence>
<comment type="subcellular location">
    <subcellularLocation>
        <location evidence="13">Synaptic cell membrane</location>
        <topology evidence="13">Multi-pass membrane protein</topology>
    </subcellularLocation>
</comment>
<dbReference type="Gene3D" id="1.20.58.390">
    <property type="entry name" value="Neurotransmitter-gated ion-channel transmembrane domain"/>
    <property type="match status" value="2"/>
</dbReference>
<dbReference type="Pfam" id="PF02931">
    <property type="entry name" value="Neur_chan_LBD"/>
    <property type="match status" value="1"/>
</dbReference>
<dbReference type="CDD" id="cd19051">
    <property type="entry name" value="LGIC_TM_cation"/>
    <property type="match status" value="1"/>
</dbReference>
<evidence type="ECO:0000256" key="1">
    <source>
        <dbReference type="ARBA" id="ARBA00022448"/>
    </source>
</evidence>
<keyword evidence="1 14" id="KW-0813">Transport</keyword>
<comment type="caution">
    <text evidence="17">The sequence shown here is derived from an EMBL/GenBank/DDBJ whole genome shotgun (WGS) entry which is preliminary data.</text>
</comment>
<evidence type="ECO:0000256" key="5">
    <source>
        <dbReference type="ARBA" id="ARBA00023018"/>
    </source>
</evidence>
<evidence type="ECO:0000256" key="2">
    <source>
        <dbReference type="ARBA" id="ARBA00022475"/>
    </source>
</evidence>
<dbReference type="PRINTS" id="PR00254">
    <property type="entry name" value="NICOTINICR"/>
</dbReference>
<evidence type="ECO:0000256" key="4">
    <source>
        <dbReference type="ARBA" id="ARBA00022989"/>
    </source>
</evidence>
<dbReference type="SUPFAM" id="SSF63712">
    <property type="entry name" value="Nicotinic receptor ligand binding domain-like"/>
    <property type="match status" value="1"/>
</dbReference>
<feature type="domain" description="TLDc" evidence="16">
    <location>
        <begin position="193"/>
        <end position="362"/>
    </location>
</feature>
<feature type="compositionally biased region" description="Basic and acidic residues" evidence="15">
    <location>
        <begin position="868"/>
        <end position="883"/>
    </location>
</feature>
<dbReference type="InterPro" id="IPR006201">
    <property type="entry name" value="Neur_channel"/>
</dbReference>
<evidence type="ECO:0000256" key="10">
    <source>
        <dbReference type="ARBA" id="ARBA00023180"/>
    </source>
</evidence>
<accession>A0A814EXK1</accession>
<feature type="compositionally biased region" description="Acidic residues" evidence="15">
    <location>
        <begin position="884"/>
        <end position="893"/>
    </location>
</feature>
<dbReference type="Pfam" id="PF07534">
    <property type="entry name" value="TLD"/>
    <property type="match status" value="1"/>
</dbReference>
<evidence type="ECO:0000313" key="19">
    <source>
        <dbReference type="Proteomes" id="UP000663891"/>
    </source>
</evidence>
<dbReference type="GO" id="GO:0004888">
    <property type="term" value="F:transmembrane signaling receptor activity"/>
    <property type="evidence" value="ECO:0007669"/>
    <property type="project" value="InterPro"/>
</dbReference>
<dbReference type="Pfam" id="PF02932">
    <property type="entry name" value="Neur_chan_memb"/>
    <property type="match status" value="1"/>
</dbReference>
<dbReference type="GO" id="GO:0022848">
    <property type="term" value="F:acetylcholine-gated monoatomic cation-selective channel activity"/>
    <property type="evidence" value="ECO:0007669"/>
    <property type="project" value="InterPro"/>
</dbReference>
<dbReference type="SUPFAM" id="SSF90112">
    <property type="entry name" value="Neurotransmitter-gated ion-channel transmembrane pore"/>
    <property type="match status" value="1"/>
</dbReference>
<organism evidence="17 19">
    <name type="scientific">Adineta steineri</name>
    <dbReference type="NCBI Taxonomy" id="433720"/>
    <lineage>
        <taxon>Eukaryota</taxon>
        <taxon>Metazoa</taxon>
        <taxon>Spiralia</taxon>
        <taxon>Gnathifera</taxon>
        <taxon>Rotifera</taxon>
        <taxon>Eurotatoria</taxon>
        <taxon>Bdelloidea</taxon>
        <taxon>Adinetida</taxon>
        <taxon>Adinetidae</taxon>
        <taxon>Adineta</taxon>
    </lineage>
</organism>
<proteinExistence type="inferred from homology"/>
<keyword evidence="9" id="KW-0675">Receptor</keyword>
<feature type="transmembrane region" description="Helical" evidence="14">
    <location>
        <begin position="734"/>
        <end position="752"/>
    </location>
</feature>
<evidence type="ECO:0000313" key="18">
    <source>
        <dbReference type="EMBL" id="CAF3497690.1"/>
    </source>
</evidence>
<dbReference type="OrthoDB" id="5975154at2759"/>
<dbReference type="EMBL" id="CAJNON010000107">
    <property type="protein sequence ID" value="CAF0975206.1"/>
    <property type="molecule type" value="Genomic_DNA"/>
</dbReference>
<dbReference type="InterPro" id="IPR036734">
    <property type="entry name" value="Neur_chan_lig-bd_sf"/>
</dbReference>
<dbReference type="Proteomes" id="UP000663881">
    <property type="component" value="Unassembled WGS sequence"/>
</dbReference>
<evidence type="ECO:0000256" key="11">
    <source>
        <dbReference type="ARBA" id="ARBA00023286"/>
    </source>
</evidence>
<dbReference type="FunFam" id="2.70.170.10:FF:000005">
    <property type="entry name" value="Neuronal nicotinic acetylcholine receptor alpha4 subunit"/>
    <property type="match status" value="1"/>
</dbReference>
<name>A0A814EXK1_9BILA</name>
<keyword evidence="10" id="KW-0325">Glycoprotein</keyword>
<evidence type="ECO:0000256" key="3">
    <source>
        <dbReference type="ARBA" id="ARBA00022692"/>
    </source>
</evidence>
<evidence type="ECO:0000256" key="8">
    <source>
        <dbReference type="ARBA" id="ARBA00023157"/>
    </source>
</evidence>
<dbReference type="FunFam" id="1.20.58.390:FF:000043">
    <property type="entry name" value="AcetylCholine Receptor"/>
    <property type="match status" value="1"/>
</dbReference>
<keyword evidence="6 14" id="KW-0406">Ion transport</keyword>
<dbReference type="PRINTS" id="PR00252">
    <property type="entry name" value="NRIONCHANNEL"/>
</dbReference>
<dbReference type="GO" id="GO:0045211">
    <property type="term" value="C:postsynaptic membrane"/>
    <property type="evidence" value="ECO:0007669"/>
    <property type="project" value="InterPro"/>
</dbReference>
<feature type="transmembrane region" description="Helical" evidence="14">
    <location>
        <begin position="764"/>
        <end position="787"/>
    </location>
</feature>
<keyword evidence="11" id="KW-1071">Ligand-gated ion channel</keyword>
<keyword evidence="3 14" id="KW-0812">Transmembrane</keyword>
<dbReference type="EMBL" id="CAJOAY010000031">
    <property type="protein sequence ID" value="CAF3497690.1"/>
    <property type="molecule type" value="Genomic_DNA"/>
</dbReference>
<dbReference type="InterPro" id="IPR006571">
    <property type="entry name" value="TLDc_dom"/>
</dbReference>
<evidence type="ECO:0000256" key="14">
    <source>
        <dbReference type="RuleBase" id="RU000687"/>
    </source>
</evidence>
<dbReference type="PROSITE" id="PS00236">
    <property type="entry name" value="NEUROTR_ION_CHANNEL"/>
    <property type="match status" value="1"/>
</dbReference>
<comment type="similarity">
    <text evidence="14">Belongs to the ligand-gated ion channel (TC 1.A.9) family.</text>
</comment>
<reference evidence="17" key="1">
    <citation type="submission" date="2021-02" db="EMBL/GenBank/DDBJ databases">
        <authorList>
            <person name="Nowell W R."/>
        </authorList>
    </citation>
    <scope>NUCLEOTIDE SEQUENCE</scope>
</reference>
<keyword evidence="12 14" id="KW-0407">Ion channel</keyword>
<evidence type="ECO:0000256" key="9">
    <source>
        <dbReference type="ARBA" id="ARBA00023170"/>
    </source>
</evidence>